<keyword evidence="3" id="KW-1185">Reference proteome</keyword>
<reference evidence="2 3" key="1">
    <citation type="journal article" date="2015" name="Int. J. Syst. Evol. Microbiol.">
        <title>Winogradskyella litoriviva sp. nov., isolated from coastal seawater.</title>
        <authorList>
            <person name="Nedashkovskaya O.I."/>
            <person name="Kukhlevskiy A.D."/>
            <person name="Zhukova N.V."/>
            <person name="Kim S.J."/>
            <person name="Rhee S.K."/>
            <person name="Mikhailov V.V."/>
        </authorList>
    </citation>
    <scope>NUCLEOTIDE SEQUENCE [LARGE SCALE GENOMIC DNA]</scope>
    <source>
        <strain evidence="2 3">KMM6491</strain>
    </source>
</reference>
<proteinExistence type="predicted"/>
<protein>
    <submittedName>
        <fullName evidence="2">Uncharacterized protein</fullName>
    </submittedName>
</protein>
<dbReference type="Proteomes" id="UP000805085">
    <property type="component" value="Unassembled WGS sequence"/>
</dbReference>
<feature type="region of interest" description="Disordered" evidence="1">
    <location>
        <begin position="150"/>
        <end position="170"/>
    </location>
</feature>
<organism evidence="2 3">
    <name type="scientific">Winogradskyella litoriviva</name>
    <dbReference type="NCBI Taxonomy" id="1220182"/>
    <lineage>
        <taxon>Bacteria</taxon>
        <taxon>Pseudomonadati</taxon>
        <taxon>Bacteroidota</taxon>
        <taxon>Flavobacteriia</taxon>
        <taxon>Flavobacteriales</taxon>
        <taxon>Flavobacteriaceae</taxon>
        <taxon>Winogradskyella</taxon>
    </lineage>
</organism>
<dbReference type="EMBL" id="JABRWQ010000004">
    <property type="protein sequence ID" value="NRD23777.1"/>
    <property type="molecule type" value="Genomic_DNA"/>
</dbReference>
<sequence length="170" mass="18678">MKNFVLLVLGIILGATVMYFYTQNDLRTIEEPPMVKPPSGIISPAKIKTMTQAYNERYKLINDSLFNPLKIEDNRSSWFKLEVIEDYIAYAKQQAADNQKTMDGLRLYIGAHPTVDSIPGLTTLLFVPTGYDAKSKGSIFSFQGGGGDLTNSDGLNNGGHGKPPGANYPQ</sequence>
<evidence type="ECO:0000313" key="2">
    <source>
        <dbReference type="EMBL" id="NRD23777.1"/>
    </source>
</evidence>
<comment type="caution">
    <text evidence="2">The sequence shown here is derived from an EMBL/GenBank/DDBJ whole genome shotgun (WGS) entry which is preliminary data.</text>
</comment>
<name>A0ABX2E640_9FLAO</name>
<evidence type="ECO:0000256" key="1">
    <source>
        <dbReference type="SAM" id="MobiDB-lite"/>
    </source>
</evidence>
<accession>A0ABX2E640</accession>
<evidence type="ECO:0000313" key="3">
    <source>
        <dbReference type="Proteomes" id="UP000805085"/>
    </source>
</evidence>
<gene>
    <name evidence="2" type="ORF">HNV10_11020</name>
</gene>
<dbReference type="RefSeq" id="WP_173301405.1">
    <property type="nucleotide sequence ID" value="NZ_JABRWQ010000004.1"/>
</dbReference>